<sequence>MSGRRLPVAVASSGWVVLGMALVGLGCGIAFGWTELLVVGLVALVVAVAAAGFLVGRSSGRIEIDVLDRRVVAGHAATVAVRVTNDGARRRRAHQAEFVVGGRTELIHLPALAAGESREVLVSAPTVRRGVITLGPVTIVRRDPIGLARRESVRSGTVELYVHPTIVSLPVSTTGLLRDLEGIPTADLTDSDMSFHALRPYVAGDDRRHIHWKSTAKTGAFLVRQFEQTRRSHLIVLQSLSAADYASEEEFELAVSVVASIGVRAVADGITVSVFAGEGTRRRAQGGARLRVRTPRELLDDLSGIEESTTPRAARLPAVARAVGESAPDASVVFLACGSTVTARQLRAAASHFATGVEVVAVVAEPEAEATLVRIDSLRITRIGYLDDLLRTLTRAVGV</sequence>
<dbReference type="PROSITE" id="PS51257">
    <property type="entry name" value="PROKAR_LIPOPROTEIN"/>
    <property type="match status" value="1"/>
</dbReference>
<protein>
    <submittedName>
        <fullName evidence="4">Uncharacterized conserved protein, DUF58 family, contains vWF domain</fullName>
    </submittedName>
</protein>
<organism evidence="4 5">
    <name type="scientific">Herbiconiux ginsengi</name>
    <dbReference type="NCBI Taxonomy" id="381665"/>
    <lineage>
        <taxon>Bacteria</taxon>
        <taxon>Bacillati</taxon>
        <taxon>Actinomycetota</taxon>
        <taxon>Actinomycetes</taxon>
        <taxon>Micrococcales</taxon>
        <taxon>Microbacteriaceae</taxon>
        <taxon>Herbiconiux</taxon>
    </lineage>
</organism>
<dbReference type="RefSeq" id="WP_092554047.1">
    <property type="nucleotide sequence ID" value="NZ_FNPZ01000002.1"/>
</dbReference>
<keyword evidence="1" id="KW-0472">Membrane</keyword>
<feature type="transmembrane region" description="Helical" evidence="1">
    <location>
        <begin position="7"/>
        <end position="31"/>
    </location>
</feature>
<name>A0A1H3QGA8_9MICO</name>
<feature type="domain" description="CARDB" evidence="3">
    <location>
        <begin position="66"/>
        <end position="133"/>
    </location>
</feature>
<keyword evidence="5" id="KW-1185">Reference proteome</keyword>
<dbReference type="PANTHER" id="PTHR34351">
    <property type="entry name" value="SLR1927 PROTEIN-RELATED"/>
    <property type="match status" value="1"/>
</dbReference>
<dbReference type="STRING" id="381665.SAMN05216554_2521"/>
<evidence type="ECO:0000259" key="3">
    <source>
        <dbReference type="Pfam" id="PF07705"/>
    </source>
</evidence>
<proteinExistence type="predicted"/>
<dbReference type="InterPro" id="IPR002881">
    <property type="entry name" value="DUF58"/>
</dbReference>
<evidence type="ECO:0000259" key="2">
    <source>
        <dbReference type="Pfam" id="PF01882"/>
    </source>
</evidence>
<evidence type="ECO:0000313" key="5">
    <source>
        <dbReference type="Proteomes" id="UP000198891"/>
    </source>
</evidence>
<feature type="domain" description="DUF58" evidence="2">
    <location>
        <begin position="198"/>
        <end position="372"/>
    </location>
</feature>
<reference evidence="4 5" key="1">
    <citation type="submission" date="2016-10" db="EMBL/GenBank/DDBJ databases">
        <authorList>
            <person name="de Groot N.N."/>
        </authorList>
    </citation>
    <scope>NUCLEOTIDE SEQUENCE [LARGE SCALE GENOMIC DNA]</scope>
    <source>
        <strain evidence="4 5">CGMCC 4.3491</strain>
    </source>
</reference>
<evidence type="ECO:0000256" key="1">
    <source>
        <dbReference type="SAM" id="Phobius"/>
    </source>
</evidence>
<dbReference type="AlphaFoldDB" id="A0A1H3QGA8"/>
<gene>
    <name evidence="4" type="ORF">SAMN05216554_2521</name>
</gene>
<dbReference type="Pfam" id="PF07705">
    <property type="entry name" value="CARDB"/>
    <property type="match status" value="1"/>
</dbReference>
<evidence type="ECO:0000313" key="4">
    <source>
        <dbReference type="EMBL" id="SDZ12624.1"/>
    </source>
</evidence>
<keyword evidence="1" id="KW-0812">Transmembrane</keyword>
<accession>A0A1H3QGA8</accession>
<dbReference type="Proteomes" id="UP000198891">
    <property type="component" value="Unassembled WGS sequence"/>
</dbReference>
<dbReference type="InterPro" id="IPR011635">
    <property type="entry name" value="CARDB"/>
</dbReference>
<dbReference type="Pfam" id="PF01882">
    <property type="entry name" value="DUF58"/>
    <property type="match status" value="1"/>
</dbReference>
<dbReference type="PANTHER" id="PTHR34351:SF1">
    <property type="entry name" value="SLR1927 PROTEIN"/>
    <property type="match status" value="1"/>
</dbReference>
<feature type="transmembrane region" description="Helical" evidence="1">
    <location>
        <begin position="37"/>
        <end position="55"/>
    </location>
</feature>
<keyword evidence="1" id="KW-1133">Transmembrane helix</keyword>
<dbReference type="EMBL" id="FNPZ01000002">
    <property type="protein sequence ID" value="SDZ12624.1"/>
    <property type="molecule type" value="Genomic_DNA"/>
</dbReference>
<dbReference type="OrthoDB" id="9812729at2"/>